<dbReference type="Gene3D" id="1.10.1370.30">
    <property type="match status" value="1"/>
</dbReference>
<comment type="catalytic activity">
    <reaction evidence="6 8">
        <text>Release of a C-terminal amino acid with broad specificity, except for -Pro.</text>
        <dbReference type="EC" id="3.4.17.19"/>
    </reaction>
</comment>
<evidence type="ECO:0000256" key="8">
    <source>
        <dbReference type="PIRNR" id="PIRNR006615"/>
    </source>
</evidence>
<comment type="function">
    <text evidence="8">Broad specificity carboxypetidase that releases amino acids sequentially from the C-terminus, including neutral, aromatic, polar and basic residues.</text>
</comment>
<comment type="caution">
    <text evidence="11">The sequence shown here is derived from an EMBL/GenBank/DDBJ whole genome shotgun (WGS) entry which is preliminary data.</text>
</comment>
<dbReference type="PANTHER" id="PTHR34217">
    <property type="entry name" value="METAL-DEPENDENT CARBOXYPEPTIDASE"/>
    <property type="match status" value="1"/>
</dbReference>
<dbReference type="GO" id="GO:0006508">
    <property type="term" value="P:proteolysis"/>
    <property type="evidence" value="ECO:0007669"/>
    <property type="project" value="UniProtKB-UniRule"/>
</dbReference>
<dbReference type="CDD" id="cd06460">
    <property type="entry name" value="M32_Taq"/>
    <property type="match status" value="1"/>
</dbReference>
<feature type="active site" description="Proton donor/acceptor" evidence="10">
    <location>
        <position position="264"/>
    </location>
</feature>
<evidence type="ECO:0000313" key="11">
    <source>
        <dbReference type="EMBL" id="RAZ79068.1"/>
    </source>
</evidence>
<keyword evidence="2 8" id="KW-0645">Protease</keyword>
<dbReference type="PIRSF" id="PIRSF006615">
    <property type="entry name" value="Zn_crbxpep_Taq"/>
    <property type="match status" value="1"/>
</dbReference>
<keyword evidence="4 8" id="KW-0378">Hydrolase</keyword>
<keyword evidence="12" id="KW-1185">Reference proteome</keyword>
<organism evidence="11 12">
    <name type="scientific">Planococcus halotolerans</name>
    <dbReference type="NCBI Taxonomy" id="2233542"/>
    <lineage>
        <taxon>Bacteria</taxon>
        <taxon>Bacillati</taxon>
        <taxon>Bacillota</taxon>
        <taxon>Bacilli</taxon>
        <taxon>Bacillales</taxon>
        <taxon>Caryophanaceae</taxon>
        <taxon>Planococcus</taxon>
    </lineage>
</organism>
<dbReference type="EC" id="3.4.17.19" evidence="8"/>
<dbReference type="Proteomes" id="UP000251002">
    <property type="component" value="Unassembled WGS sequence"/>
</dbReference>
<gene>
    <name evidence="11" type="ORF">DP120_05480</name>
</gene>
<accession>A0A365L0W3</accession>
<evidence type="ECO:0000256" key="2">
    <source>
        <dbReference type="ARBA" id="ARBA00022670"/>
    </source>
</evidence>
<comment type="similarity">
    <text evidence="7 8">Belongs to the peptidase M32 family.</text>
</comment>
<comment type="cofactor">
    <cofactor evidence="9">
        <name>Zn(2+)</name>
        <dbReference type="ChEBI" id="CHEBI:29105"/>
    </cofactor>
    <text evidence="9">Binds 1 zinc ion per subunit.</text>
</comment>
<dbReference type="PANTHER" id="PTHR34217:SF1">
    <property type="entry name" value="CARBOXYPEPTIDASE 1"/>
    <property type="match status" value="1"/>
</dbReference>
<name>A0A365L0W3_9BACL</name>
<keyword evidence="9" id="KW-0862">Zinc</keyword>
<evidence type="ECO:0000256" key="10">
    <source>
        <dbReference type="PIRSR" id="PIRSR006615-2"/>
    </source>
</evidence>
<dbReference type="GO" id="GO:0004181">
    <property type="term" value="F:metallocarboxypeptidase activity"/>
    <property type="evidence" value="ECO:0007669"/>
    <property type="project" value="UniProtKB-UniRule"/>
</dbReference>
<keyword evidence="3 8" id="KW-0479">Metal-binding</keyword>
<reference evidence="11 12" key="1">
    <citation type="submission" date="2018-06" db="EMBL/GenBank/DDBJ databases">
        <title>The draft genome sequences of strains SCU63 and S1.</title>
        <authorList>
            <person name="Gan L."/>
        </authorList>
    </citation>
    <scope>NUCLEOTIDE SEQUENCE [LARGE SCALE GENOMIC DNA]</scope>
    <source>
        <strain evidence="11 12">SCU63</strain>
    </source>
</reference>
<dbReference type="FunFam" id="1.10.1370.30:FF:000003">
    <property type="entry name" value="Thermostable carboxypeptidase 1"/>
    <property type="match status" value="1"/>
</dbReference>
<dbReference type="EMBL" id="QLZR01000002">
    <property type="protein sequence ID" value="RAZ79068.1"/>
    <property type="molecule type" value="Genomic_DNA"/>
</dbReference>
<evidence type="ECO:0000256" key="5">
    <source>
        <dbReference type="ARBA" id="ARBA00023049"/>
    </source>
</evidence>
<dbReference type="Pfam" id="PF02074">
    <property type="entry name" value="Peptidase_M32"/>
    <property type="match status" value="1"/>
</dbReference>
<keyword evidence="1 8" id="KW-0121">Carboxypeptidase</keyword>
<evidence type="ECO:0000256" key="6">
    <source>
        <dbReference type="ARBA" id="ARBA00052755"/>
    </source>
</evidence>
<feature type="binding site" evidence="9">
    <location>
        <position position="267"/>
    </location>
    <ligand>
        <name>Zn(2+)</name>
        <dbReference type="ChEBI" id="CHEBI:29105"/>
        <note>catalytic</note>
    </ligand>
</feature>
<evidence type="ECO:0000256" key="1">
    <source>
        <dbReference type="ARBA" id="ARBA00022645"/>
    </source>
</evidence>
<sequence length="500" mass="57419">MSLEMQFTEHMKKLIAYNEAVSLLYWDLRTGAPKKGVDLRSETIGVISSDIFIMSTSEKFGDLITALEAKKGELEPVMLRSVEEARKQYDLSKKIPADEYKEFVILQSKAESVWETAKDTDDFSLFQPYLEKMVATTKKMIGYWGEKNGSAYNTLLDQYEPGMTTEILDEVFGELRNRIIPLVQKIAESTNKPKTDFLYRQFPKEAQESFSDKILEQLGYDFEAGRLDETVHPFMIGINRQDVRITTKYDEKDFRTAVFGTIHECGHALYEQNIGEELSGTLVETGASMGIHESQSLFFENFVGRSEKFWEKNYELLKVFSPEQFGQVPQEEFIRAINESKPSLIRIEADELTYALHIMIRYELEKGLFNGDLEVKDLPQLWNDKYEEYLGIRPSNDAEGVLQDVHWAGASFGYFPSYALGYMYAAQFKNAMLKDLPNYDELLAAGDIAPIRNWLTENVHKHGSMKKPLEILEEATGEGLNAEHLAKYLEEKYSKVYQLA</sequence>
<keyword evidence="5 8" id="KW-0482">Metalloprotease</keyword>
<evidence type="ECO:0000256" key="7">
    <source>
        <dbReference type="ARBA" id="ARBA00061580"/>
    </source>
</evidence>
<protein>
    <recommendedName>
        <fullName evidence="8">Metal-dependent carboxypeptidase</fullName>
        <ecNumber evidence="8">3.4.17.19</ecNumber>
    </recommendedName>
</protein>
<dbReference type="InterPro" id="IPR001333">
    <property type="entry name" value="Peptidase_M32_Taq"/>
</dbReference>
<proteinExistence type="inferred from homology"/>
<dbReference type="AlphaFoldDB" id="A0A365L0W3"/>
<feature type="binding site" evidence="9">
    <location>
        <position position="293"/>
    </location>
    <ligand>
        <name>Zn(2+)</name>
        <dbReference type="ChEBI" id="CHEBI:29105"/>
        <note>catalytic</note>
    </ligand>
</feature>
<dbReference type="RefSeq" id="WP_112222637.1">
    <property type="nucleotide sequence ID" value="NZ_CP047673.1"/>
</dbReference>
<evidence type="ECO:0000256" key="9">
    <source>
        <dbReference type="PIRSR" id="PIRSR006615-1"/>
    </source>
</evidence>
<dbReference type="SUPFAM" id="SSF55486">
    <property type="entry name" value="Metalloproteases ('zincins'), catalytic domain"/>
    <property type="match status" value="1"/>
</dbReference>
<dbReference type="GO" id="GO:0008270">
    <property type="term" value="F:zinc ion binding"/>
    <property type="evidence" value="ECO:0007669"/>
    <property type="project" value="UniProtKB-ARBA"/>
</dbReference>
<dbReference type="PRINTS" id="PR00998">
    <property type="entry name" value="CRBOXYPTASET"/>
</dbReference>
<evidence type="ECO:0000313" key="12">
    <source>
        <dbReference type="Proteomes" id="UP000251002"/>
    </source>
</evidence>
<evidence type="ECO:0000256" key="4">
    <source>
        <dbReference type="ARBA" id="ARBA00022801"/>
    </source>
</evidence>
<evidence type="ECO:0000256" key="3">
    <source>
        <dbReference type="ARBA" id="ARBA00022723"/>
    </source>
</evidence>
<feature type="binding site" evidence="9">
    <location>
        <position position="263"/>
    </location>
    <ligand>
        <name>Zn(2+)</name>
        <dbReference type="ChEBI" id="CHEBI:29105"/>
        <note>catalytic</note>
    </ligand>
</feature>
<dbReference type="PROSITE" id="PS52034">
    <property type="entry name" value="PEPTIDASE_M32"/>
    <property type="match status" value="1"/>
</dbReference>